<dbReference type="EMBL" id="HBHJ01015570">
    <property type="protein sequence ID" value="CAD9687202.1"/>
    <property type="molecule type" value="Transcribed_RNA"/>
</dbReference>
<evidence type="ECO:0000256" key="1">
    <source>
        <dbReference type="SAM" id="MobiDB-lite"/>
    </source>
</evidence>
<dbReference type="AlphaFoldDB" id="A0A7S2S214"/>
<accession>A0A7S2S214</accession>
<feature type="region of interest" description="Disordered" evidence="1">
    <location>
        <begin position="281"/>
        <end position="317"/>
    </location>
</feature>
<feature type="region of interest" description="Disordered" evidence="1">
    <location>
        <begin position="332"/>
        <end position="371"/>
    </location>
</feature>
<protein>
    <recommendedName>
        <fullName evidence="2">IRS-type PTB domain-containing protein</fullName>
    </recommendedName>
</protein>
<reference evidence="3" key="1">
    <citation type="submission" date="2021-01" db="EMBL/GenBank/DDBJ databases">
        <authorList>
            <person name="Corre E."/>
            <person name="Pelletier E."/>
            <person name="Niang G."/>
            <person name="Scheremetjew M."/>
            <person name="Finn R."/>
            <person name="Kale V."/>
            <person name="Holt S."/>
            <person name="Cochrane G."/>
            <person name="Meng A."/>
            <person name="Brown T."/>
            <person name="Cohen L."/>
        </authorList>
    </citation>
    <scope>NUCLEOTIDE SEQUENCE</scope>
    <source>
        <strain evidence="3">CCMP1243</strain>
    </source>
</reference>
<sequence>MGAGAATQAGVRQNAEELLPSRQLQGERFGPEFEVVLLAPELQHLPVRHRYHLRVAYEALVVVDIGTNTPLTYFKYQDIICWGSTKSLFQFKVFGTVFGHEKNNLVAVLFQTRHGAELESITLKSVKLLMKDMEAVAVSKQDFLVLKGLLLHMQQEQSMDPDERKASWLSAVRTFAANRQYTCDQGTELVRMAYDVPEMDSFNLLDLAMYLWDSTLNRDSFQLILNVLGDHDTRHNAIERICMHYPHDKSAQLLKANCHDVGGGLTGGAAIVSSSRAAHSSGELAPARVEGKPKGLAPWAKEAGSHTQSNHEGARSATGGVAEAYPTVHGYVLKDNKGGPSFSSSLVGARMHASPSSSSEKDVAGSSRTTT</sequence>
<feature type="domain" description="IRS-type PTB" evidence="2">
    <location>
        <begin position="49"/>
        <end position="125"/>
    </location>
</feature>
<evidence type="ECO:0000313" key="3">
    <source>
        <dbReference type="EMBL" id="CAD9687202.1"/>
    </source>
</evidence>
<dbReference type="Pfam" id="PF02174">
    <property type="entry name" value="IRS"/>
    <property type="match status" value="1"/>
</dbReference>
<name>A0A7S2S214_9STRA</name>
<organism evidence="3">
    <name type="scientific">Rhizochromulina marina</name>
    <dbReference type="NCBI Taxonomy" id="1034831"/>
    <lineage>
        <taxon>Eukaryota</taxon>
        <taxon>Sar</taxon>
        <taxon>Stramenopiles</taxon>
        <taxon>Ochrophyta</taxon>
        <taxon>Dictyochophyceae</taxon>
        <taxon>Rhizochromulinales</taxon>
        <taxon>Rhizochromulina</taxon>
    </lineage>
</organism>
<dbReference type="SUPFAM" id="SSF50729">
    <property type="entry name" value="PH domain-like"/>
    <property type="match status" value="1"/>
</dbReference>
<gene>
    <name evidence="3" type="ORF">RMAR1173_LOCUS10336</name>
</gene>
<proteinExistence type="predicted"/>
<evidence type="ECO:0000259" key="2">
    <source>
        <dbReference type="Pfam" id="PF02174"/>
    </source>
</evidence>
<dbReference type="InterPro" id="IPR002404">
    <property type="entry name" value="IRS_PTB"/>
</dbReference>